<protein>
    <submittedName>
        <fullName evidence="1">Uncharacterized protein</fullName>
    </submittedName>
</protein>
<name>A0A7R8ZNK1_9CRUS</name>
<accession>A0A7R8ZNK1</accession>
<sequence length="268" mass="29362">MQELRDNIMVAEEVKADPECAGSITSNARDSLECYNCSRMFSCDKPKKQDCGSKEVVENLGGPSKSCRYAFHHYFGKLVSAGCNLENVSTCRESTDPNEPNVGIECFCQTSLCNAAERPPSLNGCHRDHATGCEPNDINGRNCFCKTSLCNNIWAHPVYLVVSAGCNLENVSTCRESTDPNEPNVGIECFCQTSLCNAAERPPSLNDAGSSSCDFRVYRKLPCVIMQPDVNPMISMEGTASAKRRCVITYGPIPFIWGYTFFAVAPLT</sequence>
<gene>
    <name evidence="1" type="ORF">CTOB1V02_LOCUS8363</name>
</gene>
<dbReference type="EMBL" id="OB662732">
    <property type="protein sequence ID" value="CAD7230505.1"/>
    <property type="molecule type" value="Genomic_DNA"/>
</dbReference>
<organism evidence="1">
    <name type="scientific">Cyprideis torosa</name>
    <dbReference type="NCBI Taxonomy" id="163714"/>
    <lineage>
        <taxon>Eukaryota</taxon>
        <taxon>Metazoa</taxon>
        <taxon>Ecdysozoa</taxon>
        <taxon>Arthropoda</taxon>
        <taxon>Crustacea</taxon>
        <taxon>Oligostraca</taxon>
        <taxon>Ostracoda</taxon>
        <taxon>Podocopa</taxon>
        <taxon>Podocopida</taxon>
        <taxon>Cytherocopina</taxon>
        <taxon>Cytheroidea</taxon>
        <taxon>Cytherideidae</taxon>
        <taxon>Cyprideis</taxon>
    </lineage>
</organism>
<reference evidence="1" key="1">
    <citation type="submission" date="2020-11" db="EMBL/GenBank/DDBJ databases">
        <authorList>
            <person name="Tran Van P."/>
        </authorList>
    </citation>
    <scope>NUCLEOTIDE SEQUENCE</scope>
</reference>
<feature type="non-terminal residue" evidence="1">
    <location>
        <position position="1"/>
    </location>
</feature>
<evidence type="ECO:0000313" key="1">
    <source>
        <dbReference type="EMBL" id="CAD7230505.1"/>
    </source>
</evidence>
<proteinExistence type="predicted"/>
<dbReference type="AlphaFoldDB" id="A0A7R8ZNK1"/>